<dbReference type="Proteomes" id="UP001165960">
    <property type="component" value="Unassembled WGS sequence"/>
</dbReference>
<protein>
    <submittedName>
        <fullName evidence="1">Uncharacterized protein</fullName>
    </submittedName>
</protein>
<evidence type="ECO:0000313" key="2">
    <source>
        <dbReference type="Proteomes" id="UP001165960"/>
    </source>
</evidence>
<dbReference type="EMBL" id="QTSX02005145">
    <property type="protein sequence ID" value="KAJ9060715.1"/>
    <property type="molecule type" value="Genomic_DNA"/>
</dbReference>
<proteinExistence type="predicted"/>
<organism evidence="1 2">
    <name type="scientific">Entomophthora muscae</name>
    <dbReference type="NCBI Taxonomy" id="34485"/>
    <lineage>
        <taxon>Eukaryota</taxon>
        <taxon>Fungi</taxon>
        <taxon>Fungi incertae sedis</taxon>
        <taxon>Zoopagomycota</taxon>
        <taxon>Entomophthoromycotina</taxon>
        <taxon>Entomophthoromycetes</taxon>
        <taxon>Entomophthorales</taxon>
        <taxon>Entomophthoraceae</taxon>
        <taxon>Entomophthora</taxon>
    </lineage>
</organism>
<keyword evidence="2" id="KW-1185">Reference proteome</keyword>
<name>A0ACC2SEE4_9FUNG</name>
<accession>A0ACC2SEE4</accession>
<evidence type="ECO:0000313" key="1">
    <source>
        <dbReference type="EMBL" id="KAJ9060715.1"/>
    </source>
</evidence>
<sequence length="185" mass="20064">MFTQPKQFCCLFDLDTGSLILAMLGFLCQLGATTCAFASSTLSVAPGVKYSVGVISLISTVMNIWFLLGTVKGKENVVRVFPAFIVVQAMISTTIIITLTILITNIRSTACSSSQFGTSCLNTPSPIGIIVIASVMLLLIFFISLHGYFTVRCYARQLETQEAEKPTFTSGSIKLFKTIKARFSS</sequence>
<comment type="caution">
    <text evidence="1">The sequence shown here is derived from an EMBL/GenBank/DDBJ whole genome shotgun (WGS) entry which is preliminary data.</text>
</comment>
<reference evidence="1" key="1">
    <citation type="submission" date="2022-04" db="EMBL/GenBank/DDBJ databases">
        <title>Genome of the entomopathogenic fungus Entomophthora muscae.</title>
        <authorList>
            <person name="Elya C."/>
            <person name="Lovett B.R."/>
            <person name="Lee E."/>
            <person name="Macias A.M."/>
            <person name="Hajek A.E."/>
            <person name="De Bivort B.L."/>
            <person name="Kasson M.T."/>
            <person name="De Fine Licht H.H."/>
            <person name="Stajich J.E."/>
        </authorList>
    </citation>
    <scope>NUCLEOTIDE SEQUENCE</scope>
    <source>
        <strain evidence="1">Berkeley</strain>
    </source>
</reference>
<gene>
    <name evidence="1" type="ORF">DSO57_1028009</name>
</gene>